<accession>A0A162CG98</accession>
<organism evidence="2 3">
    <name type="scientific">Pseudoalteromonas luteoviolacea S4060-1</name>
    <dbReference type="NCBI Taxonomy" id="1365257"/>
    <lineage>
        <taxon>Bacteria</taxon>
        <taxon>Pseudomonadati</taxon>
        <taxon>Pseudomonadota</taxon>
        <taxon>Gammaproteobacteria</taxon>
        <taxon>Alteromonadales</taxon>
        <taxon>Pseudoalteromonadaceae</taxon>
        <taxon>Pseudoalteromonas</taxon>
    </lineage>
</organism>
<keyword evidence="1" id="KW-0812">Transmembrane</keyword>
<name>A0A162CG98_9GAMM</name>
<proteinExistence type="predicted"/>
<dbReference type="Proteomes" id="UP000076661">
    <property type="component" value="Unassembled WGS sequence"/>
</dbReference>
<feature type="transmembrane region" description="Helical" evidence="1">
    <location>
        <begin position="143"/>
        <end position="168"/>
    </location>
</feature>
<evidence type="ECO:0000313" key="2">
    <source>
        <dbReference type="EMBL" id="KZN67470.1"/>
    </source>
</evidence>
<keyword evidence="1" id="KW-1133">Transmembrane helix</keyword>
<sequence>MANSVVGTMSFKRTNRNIHKWASIVIALPLLVILISGILLLVKKEFDFIQPPSTKGQTSQPTITFAQVLTVAQSVESAKISSWDDINRLDVRPAKGIIKVRSHNSIEIQIDSHTGQVLQVAKRNYEFIESLHDGTFFEKNANLWLMLPVSFILLFMIVTGVVMFVQPFRTKKKNRLRR</sequence>
<evidence type="ECO:0000313" key="3">
    <source>
        <dbReference type="Proteomes" id="UP000076661"/>
    </source>
</evidence>
<gene>
    <name evidence="2" type="ORF">N478_01600</name>
</gene>
<comment type="caution">
    <text evidence="2">The sequence shown here is derived from an EMBL/GenBank/DDBJ whole genome shotgun (WGS) entry which is preliminary data.</text>
</comment>
<evidence type="ECO:0008006" key="4">
    <source>
        <dbReference type="Google" id="ProtNLM"/>
    </source>
</evidence>
<keyword evidence="1" id="KW-0472">Membrane</keyword>
<evidence type="ECO:0000256" key="1">
    <source>
        <dbReference type="SAM" id="Phobius"/>
    </source>
</evidence>
<dbReference type="InterPro" id="IPR005625">
    <property type="entry name" value="PepSY-ass_TM"/>
</dbReference>
<feature type="transmembrane region" description="Helical" evidence="1">
    <location>
        <begin position="21"/>
        <end position="42"/>
    </location>
</feature>
<dbReference type="AlphaFoldDB" id="A0A162CG98"/>
<dbReference type="PATRIC" id="fig|1365257.3.peg.1906"/>
<protein>
    <recommendedName>
        <fullName evidence="4">PepSY domain-containing protein</fullName>
    </recommendedName>
</protein>
<dbReference type="EMBL" id="AUXX01000012">
    <property type="protein sequence ID" value="KZN67470.1"/>
    <property type="molecule type" value="Genomic_DNA"/>
</dbReference>
<dbReference type="Pfam" id="PF03929">
    <property type="entry name" value="PepSY_TM"/>
    <property type="match status" value="1"/>
</dbReference>
<dbReference type="PANTHER" id="PTHR34219">
    <property type="entry name" value="IRON-REGULATED INNER MEMBRANE PROTEIN-RELATED"/>
    <property type="match status" value="1"/>
</dbReference>
<reference evidence="2 3" key="1">
    <citation type="submission" date="2013-07" db="EMBL/GenBank/DDBJ databases">
        <title>Comparative Genomic and Metabolomic Analysis of Twelve Strains of Pseudoalteromonas luteoviolacea.</title>
        <authorList>
            <person name="Vynne N.G."/>
            <person name="Mansson M."/>
            <person name="Gram L."/>
        </authorList>
    </citation>
    <scope>NUCLEOTIDE SEQUENCE [LARGE SCALE GENOMIC DNA]</scope>
    <source>
        <strain evidence="2 3">S4060-1</strain>
    </source>
</reference>